<evidence type="ECO:0000256" key="6">
    <source>
        <dbReference type="RuleBase" id="RU004478"/>
    </source>
</evidence>
<dbReference type="Gene3D" id="2.30.22.10">
    <property type="entry name" value="Head domain of nucleotide exchange factor GrpE"/>
    <property type="match status" value="1"/>
</dbReference>
<evidence type="ECO:0000256" key="2">
    <source>
        <dbReference type="ARBA" id="ARBA00023016"/>
    </source>
</evidence>
<keyword evidence="9" id="KW-1185">Reference proteome</keyword>
<gene>
    <name evidence="4" type="primary">grpE</name>
    <name evidence="8" type="ORF">Megvenef_00843</name>
</gene>
<evidence type="ECO:0000256" key="5">
    <source>
        <dbReference type="RuleBase" id="RU000639"/>
    </source>
</evidence>
<organism evidence="8 9">
    <name type="scientific">Candidatus Megaera venefica</name>
    <dbReference type="NCBI Taxonomy" id="2055910"/>
    <lineage>
        <taxon>Bacteria</taxon>
        <taxon>Pseudomonadati</taxon>
        <taxon>Pseudomonadota</taxon>
        <taxon>Alphaproteobacteria</taxon>
        <taxon>Rickettsiales</taxon>
        <taxon>Rickettsiaceae</taxon>
        <taxon>Candidatus Megaera</taxon>
    </lineage>
</organism>
<dbReference type="Proteomes" id="UP001291687">
    <property type="component" value="Unassembled WGS sequence"/>
</dbReference>
<evidence type="ECO:0000256" key="1">
    <source>
        <dbReference type="ARBA" id="ARBA00009054"/>
    </source>
</evidence>
<comment type="function">
    <text evidence="4 5">Participates actively in the response to hyperosmotic and heat shock by preventing the aggregation of stress-denatured proteins, in association with DnaK and GrpE. It is the nucleotide exchange factor for DnaK and may function as a thermosensor. Unfolded proteins bind initially to DnaJ; upon interaction with the DnaJ-bound protein, DnaK hydrolyzes its bound ATP, resulting in the formation of a stable complex. GrpE releases ADP from DnaK; ATP binding to DnaK triggers the release of the substrate protein, thus completing the reaction cycle. Several rounds of ATP-dependent interactions between DnaJ, DnaK and GrpE are required for fully efficient folding.</text>
</comment>
<dbReference type="PANTHER" id="PTHR21237:SF23">
    <property type="entry name" value="GRPE PROTEIN HOMOLOG, MITOCHONDRIAL"/>
    <property type="match status" value="1"/>
</dbReference>
<dbReference type="InterPro" id="IPR000740">
    <property type="entry name" value="GrpE"/>
</dbReference>
<evidence type="ECO:0000256" key="3">
    <source>
        <dbReference type="ARBA" id="ARBA00023186"/>
    </source>
</evidence>
<dbReference type="RefSeq" id="WP_322776771.1">
    <property type="nucleotide sequence ID" value="NZ_JARJFB010000055.1"/>
</dbReference>
<comment type="subunit">
    <text evidence="4">Homodimer.</text>
</comment>
<dbReference type="InterPro" id="IPR013805">
    <property type="entry name" value="GrpE_CC"/>
</dbReference>
<dbReference type="PRINTS" id="PR00773">
    <property type="entry name" value="GRPEPROTEIN"/>
</dbReference>
<keyword evidence="2 4" id="KW-0346">Stress response</keyword>
<dbReference type="PANTHER" id="PTHR21237">
    <property type="entry name" value="GRPE PROTEIN"/>
    <property type="match status" value="1"/>
</dbReference>
<dbReference type="Pfam" id="PF01025">
    <property type="entry name" value="GrpE"/>
    <property type="match status" value="1"/>
</dbReference>
<comment type="caution">
    <text evidence="8">The sequence shown here is derived from an EMBL/GenBank/DDBJ whole genome shotgun (WGS) entry which is preliminary data.</text>
</comment>
<dbReference type="SUPFAM" id="SSF58014">
    <property type="entry name" value="Coiled-coil domain of nucleotide exchange factor GrpE"/>
    <property type="match status" value="1"/>
</dbReference>
<dbReference type="Gene3D" id="3.90.20.20">
    <property type="match status" value="1"/>
</dbReference>
<evidence type="ECO:0000313" key="9">
    <source>
        <dbReference type="Proteomes" id="UP001291687"/>
    </source>
</evidence>
<keyword evidence="4" id="KW-0963">Cytoplasm</keyword>
<sequence length="198" mass="22849">MEKQEKESNLDQNQERITKNEQNHEPSNNETQIEHLAEIQILQEKIDHLQDKLLRQLAETENIRTRSAKLIEEAKDYAIFGFSRDLVPVMDNLSRTLEHLPNNLDADTQNVVEGIKMTKKELDSAFKKHALELIQPHSGDKFDYHSHHAISQMMTEEQEPGTIVTTMQVGYKIKDRLIRPAAVAVAKKPHSVKEHLDE</sequence>
<dbReference type="CDD" id="cd00446">
    <property type="entry name" value="GrpE"/>
    <property type="match status" value="1"/>
</dbReference>
<evidence type="ECO:0000256" key="4">
    <source>
        <dbReference type="HAMAP-Rule" id="MF_01151"/>
    </source>
</evidence>
<feature type="compositionally biased region" description="Basic and acidic residues" evidence="7">
    <location>
        <begin position="1"/>
        <end position="24"/>
    </location>
</feature>
<evidence type="ECO:0000256" key="7">
    <source>
        <dbReference type="SAM" id="MobiDB-lite"/>
    </source>
</evidence>
<keyword evidence="3 4" id="KW-0143">Chaperone</keyword>
<dbReference type="PROSITE" id="PS01071">
    <property type="entry name" value="GRPE"/>
    <property type="match status" value="1"/>
</dbReference>
<dbReference type="EMBL" id="JARJFB010000055">
    <property type="protein sequence ID" value="MEA0970874.1"/>
    <property type="molecule type" value="Genomic_DNA"/>
</dbReference>
<comment type="similarity">
    <text evidence="1 4 6">Belongs to the GrpE family.</text>
</comment>
<protein>
    <recommendedName>
        <fullName evidence="4 5">Protein GrpE</fullName>
    </recommendedName>
    <alternativeName>
        <fullName evidence="4">HSP-70 cofactor</fullName>
    </alternativeName>
</protein>
<dbReference type="HAMAP" id="MF_01151">
    <property type="entry name" value="GrpE"/>
    <property type="match status" value="1"/>
</dbReference>
<proteinExistence type="inferred from homology"/>
<dbReference type="InterPro" id="IPR009012">
    <property type="entry name" value="GrpE_head"/>
</dbReference>
<evidence type="ECO:0000313" key="8">
    <source>
        <dbReference type="EMBL" id="MEA0970874.1"/>
    </source>
</evidence>
<reference evidence="8 9" key="1">
    <citation type="submission" date="2023-03" db="EMBL/GenBank/DDBJ databases">
        <title>Host association and intracellularity evolved multiple times independently in the Rickettsiales.</title>
        <authorList>
            <person name="Castelli M."/>
            <person name="Nardi T."/>
            <person name="Gammuto L."/>
            <person name="Bellinzona G."/>
            <person name="Sabaneyeva E."/>
            <person name="Potekhin A."/>
            <person name="Serra V."/>
            <person name="Petroni G."/>
            <person name="Sassera D."/>
        </authorList>
    </citation>
    <scope>NUCLEOTIDE SEQUENCE [LARGE SCALE GENOMIC DNA]</scope>
    <source>
        <strain evidence="8 9">Sr 2-6</strain>
    </source>
</reference>
<accession>A0ABU5NCG8</accession>
<feature type="region of interest" description="Disordered" evidence="7">
    <location>
        <begin position="1"/>
        <end position="29"/>
    </location>
</feature>
<dbReference type="SUPFAM" id="SSF51064">
    <property type="entry name" value="Head domain of nucleotide exchange factor GrpE"/>
    <property type="match status" value="1"/>
</dbReference>
<comment type="subcellular location">
    <subcellularLocation>
        <location evidence="4">Cytoplasm</location>
    </subcellularLocation>
</comment>
<name>A0ABU5NCG8_9RICK</name>